<evidence type="ECO:0000313" key="3">
    <source>
        <dbReference type="Proteomes" id="UP001055439"/>
    </source>
</evidence>
<proteinExistence type="predicted"/>
<dbReference type="AlphaFoldDB" id="A0A9E7F3B3"/>
<feature type="region of interest" description="Disordered" evidence="1">
    <location>
        <begin position="1"/>
        <end position="32"/>
    </location>
</feature>
<accession>A0A9E7F3B3</accession>
<feature type="compositionally biased region" description="Low complexity" evidence="1">
    <location>
        <begin position="20"/>
        <end position="32"/>
    </location>
</feature>
<dbReference type="Proteomes" id="UP001055439">
    <property type="component" value="Chromosome 2"/>
</dbReference>
<dbReference type="EMBL" id="CP097504">
    <property type="protein sequence ID" value="URD89065.1"/>
    <property type="molecule type" value="Genomic_DNA"/>
</dbReference>
<organism evidence="2 3">
    <name type="scientific">Musa troglodytarum</name>
    <name type="common">fe'i banana</name>
    <dbReference type="NCBI Taxonomy" id="320322"/>
    <lineage>
        <taxon>Eukaryota</taxon>
        <taxon>Viridiplantae</taxon>
        <taxon>Streptophyta</taxon>
        <taxon>Embryophyta</taxon>
        <taxon>Tracheophyta</taxon>
        <taxon>Spermatophyta</taxon>
        <taxon>Magnoliopsida</taxon>
        <taxon>Liliopsida</taxon>
        <taxon>Zingiberales</taxon>
        <taxon>Musaceae</taxon>
        <taxon>Musa</taxon>
    </lineage>
</organism>
<dbReference type="OrthoDB" id="10334547at2759"/>
<sequence length="32" mass="3252">MSFLRARSSSARVTVGSPYLGSNSTSTSLSSG</sequence>
<reference evidence="2" key="1">
    <citation type="submission" date="2022-05" db="EMBL/GenBank/DDBJ databases">
        <title>The Musa troglodytarum L. genome provides insights into the mechanism of non-climacteric behaviour and enrichment of carotenoids.</title>
        <authorList>
            <person name="Wang J."/>
        </authorList>
    </citation>
    <scope>NUCLEOTIDE SEQUENCE</scope>
    <source>
        <tissue evidence="2">Leaf</tissue>
    </source>
</reference>
<keyword evidence="3" id="KW-1185">Reference proteome</keyword>
<gene>
    <name evidence="2" type="ORF">MUK42_27987</name>
</gene>
<protein>
    <submittedName>
        <fullName evidence="2">Uncharacterized protein</fullName>
    </submittedName>
</protein>
<evidence type="ECO:0000313" key="2">
    <source>
        <dbReference type="EMBL" id="URD89065.1"/>
    </source>
</evidence>
<name>A0A9E7F3B3_9LILI</name>
<evidence type="ECO:0000256" key="1">
    <source>
        <dbReference type="SAM" id="MobiDB-lite"/>
    </source>
</evidence>